<comment type="caution">
    <text evidence="1">The sequence shown here is derived from an EMBL/GenBank/DDBJ whole genome shotgun (WGS) entry which is preliminary data.</text>
</comment>
<evidence type="ECO:0000313" key="2">
    <source>
        <dbReference type="Proteomes" id="UP001589609"/>
    </source>
</evidence>
<proteinExistence type="predicted"/>
<sequence>MANYTPAYETKTLGVVGAKNMSQANLTQSVNTLSICIENNMMIDQLDFFL</sequence>
<dbReference type="Gene3D" id="3.30.390.30">
    <property type="match status" value="1"/>
</dbReference>
<organism evidence="1 2">
    <name type="scientific">Ectobacillus funiculus</name>
    <dbReference type="NCBI Taxonomy" id="137993"/>
    <lineage>
        <taxon>Bacteria</taxon>
        <taxon>Bacillati</taxon>
        <taxon>Bacillota</taxon>
        <taxon>Bacilli</taxon>
        <taxon>Bacillales</taxon>
        <taxon>Bacillaceae</taxon>
        <taxon>Ectobacillus</taxon>
    </lineage>
</organism>
<accession>A0ABV5WJX1</accession>
<evidence type="ECO:0000313" key="1">
    <source>
        <dbReference type="EMBL" id="MFB9760934.1"/>
    </source>
</evidence>
<reference evidence="1 2" key="1">
    <citation type="submission" date="2024-09" db="EMBL/GenBank/DDBJ databases">
        <authorList>
            <person name="Sun Q."/>
            <person name="Mori K."/>
        </authorList>
    </citation>
    <scope>NUCLEOTIDE SEQUENCE [LARGE SCALE GENOMIC DNA]</scope>
    <source>
        <strain evidence="1 2">JCM 11201</strain>
    </source>
</reference>
<keyword evidence="2" id="KW-1185">Reference proteome</keyword>
<name>A0ABV5WJX1_9BACI</name>
<gene>
    <name evidence="1" type="ORF">ACFFMS_21915</name>
</gene>
<dbReference type="InterPro" id="IPR016156">
    <property type="entry name" value="FAD/NAD-linked_Rdtase_dimer_sf"/>
</dbReference>
<dbReference type="EMBL" id="JBHMAF010000180">
    <property type="protein sequence ID" value="MFB9760934.1"/>
    <property type="molecule type" value="Genomic_DNA"/>
</dbReference>
<dbReference type="Proteomes" id="UP001589609">
    <property type="component" value="Unassembled WGS sequence"/>
</dbReference>
<protein>
    <submittedName>
        <fullName evidence="1">Uncharacterized protein</fullName>
    </submittedName>
</protein>